<dbReference type="PANTHER" id="PTHR30572:SF18">
    <property type="entry name" value="ABC-TYPE MACROLIDE FAMILY EXPORT SYSTEM PERMEASE COMPONENT 2"/>
    <property type="match status" value="1"/>
</dbReference>
<feature type="transmembrane region" description="Helical" evidence="6">
    <location>
        <begin position="757"/>
        <end position="782"/>
    </location>
</feature>
<proteinExistence type="predicted"/>
<feature type="transmembrane region" description="Helical" evidence="6">
    <location>
        <begin position="418"/>
        <end position="441"/>
    </location>
</feature>
<dbReference type="Pfam" id="PF12704">
    <property type="entry name" value="MacB_PCD"/>
    <property type="match status" value="2"/>
</dbReference>
<reference evidence="9 10" key="1">
    <citation type="submission" date="2020-09" db="EMBL/GenBank/DDBJ databases">
        <title>Genome sequences of type strains of Chitinophaga qingshengii and Chitinophaga varians.</title>
        <authorList>
            <person name="Kittiwongwattana C."/>
        </authorList>
    </citation>
    <scope>NUCLEOTIDE SEQUENCE [LARGE SCALE GENOMIC DNA]</scope>
    <source>
        <strain evidence="9 10">JCM 30026</strain>
    </source>
</reference>
<dbReference type="PANTHER" id="PTHR30572">
    <property type="entry name" value="MEMBRANE COMPONENT OF TRANSPORTER-RELATED"/>
    <property type="match status" value="1"/>
</dbReference>
<feature type="transmembrane region" description="Helical" evidence="6">
    <location>
        <begin position="21"/>
        <end position="42"/>
    </location>
</feature>
<feature type="transmembrane region" description="Helical" evidence="6">
    <location>
        <begin position="331"/>
        <end position="354"/>
    </location>
</feature>
<dbReference type="InterPro" id="IPR003838">
    <property type="entry name" value="ABC3_permease_C"/>
</dbReference>
<protein>
    <submittedName>
        <fullName evidence="9">ABC transporter permease</fullName>
    </submittedName>
</protein>
<evidence type="ECO:0000256" key="4">
    <source>
        <dbReference type="ARBA" id="ARBA00022989"/>
    </source>
</evidence>
<feature type="transmembrane region" description="Helical" evidence="6">
    <location>
        <begin position="374"/>
        <end position="397"/>
    </location>
</feature>
<feature type="domain" description="MacB-like periplasmic core" evidence="8">
    <location>
        <begin position="429"/>
        <end position="639"/>
    </location>
</feature>
<evidence type="ECO:0000313" key="10">
    <source>
        <dbReference type="Proteomes" id="UP000659124"/>
    </source>
</evidence>
<name>A0ABR7TNM5_9BACT</name>
<keyword evidence="3 6" id="KW-0812">Transmembrane</keyword>
<sequence>MFRSHFRIAIRNLWKHKGFSAINVTGLALGIACSLLIFLWVIDERSIDAFHANAPRLYSVYLKIYNEGNIDASYATPGLLAEELKRTMPEIEKASGIGWSATNTFAVGDKILKEEGRAADADFFDMLSYPLLEGSPREALSTPDGIAISRKMATAFFGSPQKALHQTIRYDNHRNFTVSAVFEDLPANVSQPFDFLLNWEVMKQENSWITDWGNNGPETLLQLRPGADAALLEKKIENFLLTYNRENPTYHATLGLQRYDERYLHSRFDNGQISGGRITYVKLFSLVAVFILIIACINFMNLTTARSSNRLKEIGVRKAMGAVRAQLIRQFIGEAVLIALFAGVLALLLVLLVLPAFNQLTSKAIALPLHLPAFWATLAGLTLLTGIIAGSYPALFLSGFHPVKVLKGPFQQKGGALWFRKGLVTFQFVLSIVLIISTILVSRQIQYIQAAKLGYDRENLVYIPIDGDLATQKTVFRQEALRLPGVMAVSQMLGNPTNLTLQTSEIDWEGRDTQNKSYFMHSTVGYDFISTMHLQIAQGRDFSRNFATDSAGYILNEAAVKKMGFKDPIGKSLRFWGKQGQIIGVVKDFHFQSLHNRIEPLVLRLDNSKASGIFGTFQTGTFLVRIQPGKTRQVLSELEQLNKILNPQYPFSYQFSDREYDRLYKSEEIIGRLSIIFAALAIFISCLGLLGLSIFTAEQKTKEISIRKILGASSLSLFRVLSADFISLVGIAFLIAVPVAWYAMHQWLAQFAYKTSITWWIFALSGLLAILIALGTVSIQAIKTININLVKSLRGE</sequence>
<feature type="transmembrane region" description="Helical" evidence="6">
    <location>
        <begin position="283"/>
        <end position="302"/>
    </location>
</feature>
<evidence type="ECO:0000259" key="7">
    <source>
        <dbReference type="Pfam" id="PF02687"/>
    </source>
</evidence>
<evidence type="ECO:0000313" key="9">
    <source>
        <dbReference type="EMBL" id="MBC9931034.1"/>
    </source>
</evidence>
<evidence type="ECO:0000256" key="5">
    <source>
        <dbReference type="ARBA" id="ARBA00023136"/>
    </source>
</evidence>
<feature type="domain" description="ABC3 transporter permease C-terminal" evidence="7">
    <location>
        <begin position="675"/>
        <end position="788"/>
    </location>
</feature>
<evidence type="ECO:0000256" key="1">
    <source>
        <dbReference type="ARBA" id="ARBA00004651"/>
    </source>
</evidence>
<feature type="domain" description="ABC3 transporter permease C-terminal" evidence="7">
    <location>
        <begin position="286"/>
        <end position="391"/>
    </location>
</feature>
<dbReference type="InterPro" id="IPR025857">
    <property type="entry name" value="MacB_PCD"/>
</dbReference>
<dbReference type="EMBL" id="JACVFC010000001">
    <property type="protein sequence ID" value="MBC9931034.1"/>
    <property type="molecule type" value="Genomic_DNA"/>
</dbReference>
<evidence type="ECO:0000256" key="2">
    <source>
        <dbReference type="ARBA" id="ARBA00022475"/>
    </source>
</evidence>
<accession>A0ABR7TNM5</accession>
<organism evidence="9 10">
    <name type="scientific">Chitinophaga qingshengii</name>
    <dbReference type="NCBI Taxonomy" id="1569794"/>
    <lineage>
        <taxon>Bacteria</taxon>
        <taxon>Pseudomonadati</taxon>
        <taxon>Bacteroidota</taxon>
        <taxon>Chitinophagia</taxon>
        <taxon>Chitinophagales</taxon>
        <taxon>Chitinophagaceae</taxon>
        <taxon>Chitinophaga</taxon>
    </lineage>
</organism>
<keyword evidence="2" id="KW-1003">Cell membrane</keyword>
<evidence type="ECO:0000256" key="3">
    <source>
        <dbReference type="ARBA" id="ARBA00022692"/>
    </source>
</evidence>
<feature type="transmembrane region" description="Helical" evidence="6">
    <location>
        <begin position="716"/>
        <end position="737"/>
    </location>
</feature>
<evidence type="ECO:0000259" key="8">
    <source>
        <dbReference type="Pfam" id="PF12704"/>
    </source>
</evidence>
<dbReference type="PROSITE" id="PS51257">
    <property type="entry name" value="PROKAR_LIPOPROTEIN"/>
    <property type="match status" value="1"/>
</dbReference>
<dbReference type="Pfam" id="PF02687">
    <property type="entry name" value="FtsX"/>
    <property type="match status" value="2"/>
</dbReference>
<keyword evidence="4 6" id="KW-1133">Transmembrane helix</keyword>
<evidence type="ECO:0000256" key="6">
    <source>
        <dbReference type="SAM" id="Phobius"/>
    </source>
</evidence>
<feature type="domain" description="MacB-like periplasmic core" evidence="8">
    <location>
        <begin position="20"/>
        <end position="238"/>
    </location>
</feature>
<gene>
    <name evidence="9" type="ORF">ICL07_11650</name>
</gene>
<keyword evidence="5 6" id="KW-0472">Membrane</keyword>
<comment type="caution">
    <text evidence="9">The sequence shown here is derived from an EMBL/GenBank/DDBJ whole genome shotgun (WGS) entry which is preliminary data.</text>
</comment>
<comment type="subcellular location">
    <subcellularLocation>
        <location evidence="1">Cell membrane</location>
        <topology evidence="1">Multi-pass membrane protein</topology>
    </subcellularLocation>
</comment>
<dbReference type="InterPro" id="IPR050250">
    <property type="entry name" value="Macrolide_Exporter_MacB"/>
</dbReference>
<keyword evidence="10" id="KW-1185">Reference proteome</keyword>
<feature type="transmembrane region" description="Helical" evidence="6">
    <location>
        <begin position="673"/>
        <end position="695"/>
    </location>
</feature>
<dbReference type="Proteomes" id="UP000659124">
    <property type="component" value="Unassembled WGS sequence"/>
</dbReference>